<reference evidence="1" key="2">
    <citation type="submission" date="2015-06" db="UniProtKB">
        <authorList>
            <consortium name="EnsemblProtists"/>
        </authorList>
    </citation>
    <scope>IDENTIFICATION</scope>
    <source>
        <strain evidence="1">Emoy2</strain>
    </source>
</reference>
<dbReference type="InParanoid" id="M4B6Q4"/>
<dbReference type="HOGENOM" id="CLU_2836655_0_0_1"/>
<keyword evidence="2" id="KW-1185">Reference proteome</keyword>
<organism evidence="1 2">
    <name type="scientific">Hyaloperonospora arabidopsidis (strain Emoy2)</name>
    <name type="common">Downy mildew agent</name>
    <name type="synonym">Peronospora arabidopsidis</name>
    <dbReference type="NCBI Taxonomy" id="559515"/>
    <lineage>
        <taxon>Eukaryota</taxon>
        <taxon>Sar</taxon>
        <taxon>Stramenopiles</taxon>
        <taxon>Oomycota</taxon>
        <taxon>Peronosporomycetes</taxon>
        <taxon>Peronosporales</taxon>
        <taxon>Peronosporaceae</taxon>
        <taxon>Hyaloperonospora</taxon>
    </lineage>
</organism>
<dbReference type="EnsemblProtists" id="HpaT801955">
    <property type="protein sequence ID" value="HpaP801955"/>
    <property type="gene ID" value="HpaG801955"/>
</dbReference>
<protein>
    <submittedName>
        <fullName evidence="1">Uncharacterized protein</fullName>
    </submittedName>
</protein>
<evidence type="ECO:0000313" key="1">
    <source>
        <dbReference type="EnsemblProtists" id="HpaP801955"/>
    </source>
</evidence>
<dbReference type="Proteomes" id="UP000011713">
    <property type="component" value="Unassembled WGS sequence"/>
</dbReference>
<name>M4B6Q4_HYAAE</name>
<dbReference type="EMBL" id="JH598637">
    <property type="status" value="NOT_ANNOTATED_CDS"/>
    <property type="molecule type" value="Genomic_DNA"/>
</dbReference>
<reference evidence="2" key="1">
    <citation type="journal article" date="2010" name="Science">
        <title>Signatures of adaptation to obligate biotrophy in the Hyaloperonospora arabidopsidis genome.</title>
        <authorList>
            <person name="Baxter L."/>
            <person name="Tripathy S."/>
            <person name="Ishaque N."/>
            <person name="Boot N."/>
            <person name="Cabral A."/>
            <person name="Kemen E."/>
            <person name="Thines M."/>
            <person name="Ah-Fong A."/>
            <person name="Anderson R."/>
            <person name="Badejoko W."/>
            <person name="Bittner-Eddy P."/>
            <person name="Boore J.L."/>
            <person name="Chibucos M.C."/>
            <person name="Coates M."/>
            <person name="Dehal P."/>
            <person name="Delehaunty K."/>
            <person name="Dong S."/>
            <person name="Downton P."/>
            <person name="Dumas B."/>
            <person name="Fabro G."/>
            <person name="Fronick C."/>
            <person name="Fuerstenberg S.I."/>
            <person name="Fulton L."/>
            <person name="Gaulin E."/>
            <person name="Govers F."/>
            <person name="Hughes L."/>
            <person name="Humphray S."/>
            <person name="Jiang R.H."/>
            <person name="Judelson H."/>
            <person name="Kamoun S."/>
            <person name="Kyung K."/>
            <person name="Meijer H."/>
            <person name="Minx P."/>
            <person name="Morris P."/>
            <person name="Nelson J."/>
            <person name="Phuntumart V."/>
            <person name="Qutob D."/>
            <person name="Rehmany A."/>
            <person name="Rougon-Cardoso A."/>
            <person name="Ryden P."/>
            <person name="Torto-Alalibo T."/>
            <person name="Studholme D."/>
            <person name="Wang Y."/>
            <person name="Win J."/>
            <person name="Wood J."/>
            <person name="Clifton S.W."/>
            <person name="Rogers J."/>
            <person name="Van den Ackerveken G."/>
            <person name="Jones J.D."/>
            <person name="McDowell J.M."/>
            <person name="Beynon J."/>
            <person name="Tyler B.M."/>
        </authorList>
    </citation>
    <scope>NUCLEOTIDE SEQUENCE [LARGE SCALE GENOMIC DNA]</scope>
    <source>
        <strain evidence="2">Emoy2</strain>
    </source>
</reference>
<evidence type="ECO:0000313" key="2">
    <source>
        <dbReference type="Proteomes" id="UP000011713"/>
    </source>
</evidence>
<sequence length="66" mass="7476">MCVAQLSFVRTCCTQLHIEKTSKEECIGCKQHGIHTTGLSKMEYKQTIYADVASMQVKRIVQQLLS</sequence>
<proteinExistence type="predicted"/>
<dbReference type="VEuPathDB" id="FungiDB:HpaG801955"/>
<dbReference type="AlphaFoldDB" id="M4B6Q4"/>
<accession>M4B6Q4</accession>